<evidence type="ECO:0000313" key="8">
    <source>
        <dbReference type="Proteomes" id="UP001497623"/>
    </source>
</evidence>
<reference evidence="7 8" key="1">
    <citation type="submission" date="2024-05" db="EMBL/GenBank/DDBJ databases">
        <authorList>
            <person name="Wallberg A."/>
        </authorList>
    </citation>
    <scope>NUCLEOTIDE SEQUENCE [LARGE SCALE GENOMIC DNA]</scope>
</reference>
<evidence type="ECO:0000256" key="5">
    <source>
        <dbReference type="ARBA" id="ARBA00023212"/>
    </source>
</evidence>
<evidence type="ECO:0000256" key="6">
    <source>
        <dbReference type="SAM" id="SignalP"/>
    </source>
</evidence>
<feature type="chain" id="PRO_5043920838" evidence="6">
    <location>
        <begin position="26"/>
        <end position="104"/>
    </location>
</feature>
<comment type="similarity">
    <text evidence="3">Belongs to the MOZART2 family.</text>
</comment>
<dbReference type="Pfam" id="PF12926">
    <property type="entry name" value="MOZART2"/>
    <property type="match status" value="1"/>
</dbReference>
<evidence type="ECO:0000313" key="7">
    <source>
        <dbReference type="EMBL" id="CAL4257752.1"/>
    </source>
</evidence>
<dbReference type="PANTHER" id="PTHR28578:SF2">
    <property type="entry name" value="MITOTIC-SPINDLE ORGANIZING PROTEIN 2"/>
    <property type="match status" value="1"/>
</dbReference>
<comment type="subcellular location">
    <subcellularLocation>
        <location evidence="2">Cytoplasm</location>
        <location evidence="2">Cytoskeleton</location>
        <location evidence="2">Microtubule organizing center</location>
        <location evidence="2">Centrosome</location>
    </subcellularLocation>
    <subcellularLocation>
        <location evidence="1">Cytoplasm</location>
        <location evidence="1">Cytoskeleton</location>
        <location evidence="1">Spindle</location>
    </subcellularLocation>
</comment>
<feature type="non-terminal residue" evidence="7">
    <location>
        <position position="104"/>
    </location>
</feature>
<evidence type="ECO:0000256" key="1">
    <source>
        <dbReference type="ARBA" id="ARBA00004186"/>
    </source>
</evidence>
<evidence type="ECO:0000256" key="2">
    <source>
        <dbReference type="ARBA" id="ARBA00004300"/>
    </source>
</evidence>
<dbReference type="AlphaFoldDB" id="A0AAV2SY45"/>
<proteinExistence type="inferred from homology"/>
<dbReference type="PANTHER" id="PTHR28578">
    <property type="entry name" value="MITOTIC-SPINDLE ORGANIZING PROTEIN 2A-RELATED"/>
    <property type="match status" value="1"/>
</dbReference>
<gene>
    <name evidence="7" type="ORF">MNOR_LOCUS42083</name>
</gene>
<keyword evidence="5" id="KW-0206">Cytoskeleton</keyword>
<accession>A0AAV2SY45</accession>
<dbReference type="Proteomes" id="UP001497623">
    <property type="component" value="Unassembled WGS sequence"/>
</dbReference>
<dbReference type="GO" id="GO:0005813">
    <property type="term" value="C:centrosome"/>
    <property type="evidence" value="ECO:0007669"/>
    <property type="project" value="UniProtKB-SubCell"/>
</dbReference>
<protein>
    <submittedName>
        <fullName evidence="7">Uncharacterized protein</fullName>
    </submittedName>
</protein>
<keyword evidence="4" id="KW-0963">Cytoplasm</keyword>
<sequence>MLLRIALEFWNILLAFWSYFEMSETHLYTMVTRNNLTKEQISLFELVRSAGIVIHPKIFKTLMELLELNVPPHALLTLLRDVSNKVPSAADDINDNLMPDEPRR</sequence>
<keyword evidence="6" id="KW-0732">Signal</keyword>
<evidence type="ECO:0000256" key="3">
    <source>
        <dbReference type="ARBA" id="ARBA00007286"/>
    </source>
</evidence>
<keyword evidence="8" id="KW-1185">Reference proteome</keyword>
<evidence type="ECO:0000256" key="4">
    <source>
        <dbReference type="ARBA" id="ARBA00022490"/>
    </source>
</evidence>
<organism evidence="7 8">
    <name type="scientific">Meganyctiphanes norvegica</name>
    <name type="common">Northern krill</name>
    <name type="synonym">Thysanopoda norvegica</name>
    <dbReference type="NCBI Taxonomy" id="48144"/>
    <lineage>
        <taxon>Eukaryota</taxon>
        <taxon>Metazoa</taxon>
        <taxon>Ecdysozoa</taxon>
        <taxon>Arthropoda</taxon>
        <taxon>Crustacea</taxon>
        <taxon>Multicrustacea</taxon>
        <taxon>Malacostraca</taxon>
        <taxon>Eumalacostraca</taxon>
        <taxon>Eucarida</taxon>
        <taxon>Euphausiacea</taxon>
        <taxon>Euphausiidae</taxon>
        <taxon>Meganyctiphanes</taxon>
    </lineage>
</organism>
<dbReference type="InterPro" id="IPR024332">
    <property type="entry name" value="MOZART2"/>
</dbReference>
<comment type="caution">
    <text evidence="7">The sequence shown here is derived from an EMBL/GenBank/DDBJ whole genome shotgun (WGS) entry which is preliminary data.</text>
</comment>
<feature type="signal peptide" evidence="6">
    <location>
        <begin position="1"/>
        <end position="25"/>
    </location>
</feature>
<name>A0AAV2SY45_MEGNR</name>
<dbReference type="GO" id="GO:0005819">
    <property type="term" value="C:spindle"/>
    <property type="evidence" value="ECO:0007669"/>
    <property type="project" value="UniProtKB-SubCell"/>
</dbReference>
<dbReference type="EMBL" id="CAXKWB010195591">
    <property type="protein sequence ID" value="CAL4257752.1"/>
    <property type="molecule type" value="Genomic_DNA"/>
</dbReference>